<evidence type="ECO:0000256" key="3">
    <source>
        <dbReference type="ARBA" id="ARBA00023180"/>
    </source>
</evidence>
<dbReference type="InterPro" id="IPR041805">
    <property type="entry name" value="ASMase/PPN1_MPP"/>
</dbReference>
<dbReference type="CDD" id="cd00842">
    <property type="entry name" value="MPP_ASMase"/>
    <property type="match status" value="1"/>
</dbReference>
<proteinExistence type="inferred from homology"/>
<dbReference type="PANTHER" id="PTHR10340">
    <property type="entry name" value="SPHINGOMYELIN PHOSPHODIESTERASE"/>
    <property type="match status" value="1"/>
</dbReference>
<dbReference type="Pfam" id="PF00627">
    <property type="entry name" value="UBA"/>
    <property type="match status" value="1"/>
</dbReference>
<dbReference type="Gene3D" id="1.10.8.10">
    <property type="entry name" value="DNA helicase RuvA subunit, C-terminal domain"/>
    <property type="match status" value="1"/>
</dbReference>
<dbReference type="PANTHER" id="PTHR10340:SF34">
    <property type="entry name" value="SPHINGOMYELIN PHOSPHODIESTERASE"/>
    <property type="match status" value="1"/>
</dbReference>
<evidence type="ECO:0000256" key="2">
    <source>
        <dbReference type="ARBA" id="ARBA00022801"/>
    </source>
</evidence>
<keyword evidence="2" id="KW-0378">Hydrolase</keyword>
<sequence length="748" mass="85469">MQYHDFVERDKRKHGKEWLNIINIMMKAAVKVLVVKMNMMELVLEGITDMVLHINIPTDILESSLRDLSNLKVSKAVSKYINIKNADILHLVEMGFPESKVIKALKATDGIKEDAVIILLHDQKDHFELDNYLYIVWIFISKQLYQYLNQRLLTLNDYCPICDSPHDLDRMAMLKPYICHRELCIFSFTTLGLMSDVADSVTSSPKVIDLLIHLTNCAAFSQRHDIILTPFPAFVDPAKPTELAMHEKCKDIGLLRAVLAHMPHAADMVKYERKNMQAELAKHDSLCFPLLRWIIRSNRSYIVALPEHQQINLMGTKHQFLMRSMPPLEERNFMAKRAIHGSTFAFQGVACEGDECIDHGVTRLSMLTFARAILLEDQIIFIFNHLVLSPDEVCGLILGAGCATPYFPGHDWTIKLPDSPKPPPRAPTVPKPDAPTVRVLHLTDIHLDPQYEQGSKAACNDPLCCRASSQTALTSKMAGKYGDYDHCDCPVATANDLFKHLRSIHDQYDYILFTGDIPAHDIWNQTMADQMASIRRLDRMFREFLPDKPIFQAVGNHESVPCNSFPPPGIPNQNSTWLFDTLVDVWRRWLPAEQLHTVATCGSYSHSPYPGFRLISVNNNYCNTLNFWLILNATDPCGTLQWLIQELQTAEDKSEKVHLLLHIPTGSSDCMKAWSWNFYKIVNRYENTIVNQFYGHEHRDYFQIFLDDTYFTRPTGVGFAAPSVTPYSATNPTFRIYTIDGNYKDSSW</sequence>
<keyword evidence="6" id="KW-1185">Reference proteome</keyword>
<organism evidence="5 6">
    <name type="scientific">Elysia chlorotica</name>
    <name type="common">Eastern emerald elysia</name>
    <name type="synonym">Sea slug</name>
    <dbReference type="NCBI Taxonomy" id="188477"/>
    <lineage>
        <taxon>Eukaryota</taxon>
        <taxon>Metazoa</taxon>
        <taxon>Spiralia</taxon>
        <taxon>Lophotrochozoa</taxon>
        <taxon>Mollusca</taxon>
        <taxon>Gastropoda</taxon>
        <taxon>Heterobranchia</taxon>
        <taxon>Euthyneura</taxon>
        <taxon>Panpulmonata</taxon>
        <taxon>Sacoglossa</taxon>
        <taxon>Placobranchoidea</taxon>
        <taxon>Plakobranchidae</taxon>
        <taxon>Elysia</taxon>
    </lineage>
</organism>
<dbReference type="GO" id="GO:0005615">
    <property type="term" value="C:extracellular space"/>
    <property type="evidence" value="ECO:0007669"/>
    <property type="project" value="TreeGrafter"/>
</dbReference>
<feature type="domain" description="UBA" evidence="4">
    <location>
        <begin position="82"/>
        <end position="122"/>
    </location>
</feature>
<feature type="non-terminal residue" evidence="5">
    <location>
        <position position="748"/>
    </location>
</feature>
<dbReference type="OrthoDB" id="282973at2759"/>
<accession>A0A3S0ZSG7</accession>
<comment type="similarity">
    <text evidence="1">Belongs to the acid sphingomyelinase family.</text>
</comment>
<dbReference type="Proteomes" id="UP000271974">
    <property type="component" value="Unassembled WGS sequence"/>
</dbReference>
<dbReference type="PROSITE" id="PS50030">
    <property type="entry name" value="UBA"/>
    <property type="match status" value="1"/>
</dbReference>
<dbReference type="InterPro" id="IPR029052">
    <property type="entry name" value="Metallo-depent_PP-like"/>
</dbReference>
<protein>
    <recommendedName>
        <fullName evidence="4">UBA domain-containing protein</fullName>
    </recommendedName>
</protein>
<evidence type="ECO:0000256" key="1">
    <source>
        <dbReference type="ARBA" id="ARBA00008234"/>
    </source>
</evidence>
<name>A0A3S0ZSG7_ELYCH</name>
<dbReference type="SUPFAM" id="SSF56300">
    <property type="entry name" value="Metallo-dependent phosphatases"/>
    <property type="match status" value="1"/>
</dbReference>
<dbReference type="EMBL" id="RQTK01000161">
    <property type="protein sequence ID" value="RUS85738.1"/>
    <property type="molecule type" value="Genomic_DNA"/>
</dbReference>
<evidence type="ECO:0000313" key="6">
    <source>
        <dbReference type="Proteomes" id="UP000271974"/>
    </source>
</evidence>
<reference evidence="5 6" key="1">
    <citation type="submission" date="2019-01" db="EMBL/GenBank/DDBJ databases">
        <title>A draft genome assembly of the solar-powered sea slug Elysia chlorotica.</title>
        <authorList>
            <person name="Cai H."/>
            <person name="Li Q."/>
            <person name="Fang X."/>
            <person name="Li J."/>
            <person name="Curtis N.E."/>
            <person name="Altenburger A."/>
            <person name="Shibata T."/>
            <person name="Feng M."/>
            <person name="Maeda T."/>
            <person name="Schwartz J.A."/>
            <person name="Shigenobu S."/>
            <person name="Lundholm N."/>
            <person name="Nishiyama T."/>
            <person name="Yang H."/>
            <person name="Hasebe M."/>
            <person name="Li S."/>
            <person name="Pierce S.K."/>
            <person name="Wang J."/>
        </authorList>
    </citation>
    <scope>NUCLEOTIDE SEQUENCE [LARGE SCALE GENOMIC DNA]</scope>
    <source>
        <strain evidence="5">EC2010</strain>
        <tissue evidence="5">Whole organism of an adult</tissue>
    </source>
</reference>
<dbReference type="CDD" id="cd14270">
    <property type="entry name" value="UBA"/>
    <property type="match status" value="1"/>
</dbReference>
<dbReference type="InterPro" id="IPR004843">
    <property type="entry name" value="Calcineurin-like_PHP"/>
</dbReference>
<dbReference type="GO" id="GO:0008081">
    <property type="term" value="F:phosphoric diester hydrolase activity"/>
    <property type="evidence" value="ECO:0007669"/>
    <property type="project" value="TreeGrafter"/>
</dbReference>
<gene>
    <name evidence="5" type="ORF">EGW08_006532</name>
</gene>
<dbReference type="InterPro" id="IPR009060">
    <property type="entry name" value="UBA-like_sf"/>
</dbReference>
<dbReference type="Pfam" id="PF00149">
    <property type="entry name" value="Metallophos"/>
    <property type="match status" value="1"/>
</dbReference>
<dbReference type="Pfam" id="PF18084">
    <property type="entry name" value="ARTD15_N"/>
    <property type="match status" value="1"/>
</dbReference>
<dbReference type="InterPro" id="IPR015940">
    <property type="entry name" value="UBA"/>
</dbReference>
<evidence type="ECO:0000313" key="5">
    <source>
        <dbReference type="EMBL" id="RUS85738.1"/>
    </source>
</evidence>
<dbReference type="AlphaFoldDB" id="A0A3S0ZSG7"/>
<dbReference type="STRING" id="188477.A0A3S0ZSG7"/>
<evidence type="ECO:0000259" key="4">
    <source>
        <dbReference type="PROSITE" id="PS50030"/>
    </source>
</evidence>
<dbReference type="Gene3D" id="3.60.21.10">
    <property type="match status" value="1"/>
</dbReference>
<dbReference type="InterPro" id="IPR041400">
    <property type="entry name" value="PARP16_N"/>
</dbReference>
<comment type="caution">
    <text evidence="5">The sequence shown here is derived from an EMBL/GenBank/DDBJ whole genome shotgun (WGS) entry which is preliminary data.</text>
</comment>
<keyword evidence="3" id="KW-0325">Glycoprotein</keyword>
<dbReference type="SUPFAM" id="SSF46934">
    <property type="entry name" value="UBA-like"/>
    <property type="match status" value="1"/>
</dbReference>